<keyword evidence="2" id="KW-1185">Reference proteome</keyword>
<proteinExistence type="predicted"/>
<gene>
    <name evidence="1" type="ORF">HMPREF0373_02681</name>
</gene>
<evidence type="ECO:0000313" key="1">
    <source>
        <dbReference type="EMBL" id="ERK42949.1"/>
    </source>
</evidence>
<dbReference type="HOGENOM" id="CLU_2632790_0_0_9"/>
<accession>U2PGU6</accession>
<name>U2PGU6_EUBRA</name>
<protein>
    <submittedName>
        <fullName evidence="1">Uncharacterized protein</fullName>
    </submittedName>
</protein>
<organism evidence="1 2">
    <name type="scientific">Eubacterium ramulus ATCC 29099</name>
    <dbReference type="NCBI Taxonomy" id="1256908"/>
    <lineage>
        <taxon>Bacteria</taxon>
        <taxon>Bacillati</taxon>
        <taxon>Bacillota</taxon>
        <taxon>Clostridia</taxon>
        <taxon>Eubacteriales</taxon>
        <taxon>Eubacteriaceae</taxon>
        <taxon>Eubacterium</taxon>
    </lineage>
</organism>
<dbReference type="EMBL" id="AWVJ01000163">
    <property type="protein sequence ID" value="ERK42949.1"/>
    <property type="molecule type" value="Genomic_DNA"/>
</dbReference>
<reference evidence="1 2" key="1">
    <citation type="submission" date="2013-06" db="EMBL/GenBank/DDBJ databases">
        <authorList>
            <person name="Weinstock G."/>
            <person name="Sodergren E."/>
            <person name="Lobos E.A."/>
            <person name="Fulton L."/>
            <person name="Fulton R."/>
            <person name="Courtney L."/>
            <person name="Fronick C."/>
            <person name="O'Laughlin M."/>
            <person name="Godfrey J."/>
            <person name="Wilson R.M."/>
            <person name="Miner T."/>
            <person name="Farmer C."/>
            <person name="Delehaunty K."/>
            <person name="Cordes M."/>
            <person name="Minx P."/>
            <person name="Tomlinson C."/>
            <person name="Chen J."/>
            <person name="Wollam A."/>
            <person name="Pepin K.H."/>
            <person name="Bhonagiri V."/>
            <person name="Zhang X."/>
            <person name="Warren W."/>
            <person name="Mitreva M."/>
            <person name="Mardis E.R."/>
            <person name="Wilson R.K."/>
        </authorList>
    </citation>
    <scope>NUCLEOTIDE SEQUENCE [LARGE SCALE GENOMIC DNA]</scope>
    <source>
        <strain evidence="1 2">ATCC 29099</strain>
    </source>
</reference>
<dbReference type="Proteomes" id="UP000016608">
    <property type="component" value="Unassembled WGS sequence"/>
</dbReference>
<evidence type="ECO:0000313" key="2">
    <source>
        <dbReference type="Proteomes" id="UP000016608"/>
    </source>
</evidence>
<sequence length="77" mass="8827">MNFLSNKKRSARMRPDACGICLLKQTASGAQSVTSPSKIEGFREFEADLSALFLVRNEKILTFFWLWGLLVNRLYKI</sequence>
<comment type="caution">
    <text evidence="1">The sequence shown here is derived from an EMBL/GenBank/DDBJ whole genome shotgun (WGS) entry which is preliminary data.</text>
</comment>
<dbReference type="AlphaFoldDB" id="U2PGU6"/>